<feature type="transmembrane region" description="Helical" evidence="1">
    <location>
        <begin position="69"/>
        <end position="85"/>
    </location>
</feature>
<gene>
    <name evidence="2" type="ORF">DS745_03820</name>
</gene>
<dbReference type="AlphaFoldDB" id="A0A4Q0W1S1"/>
<dbReference type="Proteomes" id="UP000290649">
    <property type="component" value="Unassembled WGS sequence"/>
</dbReference>
<dbReference type="EMBL" id="QOUX01000001">
    <property type="protein sequence ID" value="RXJ04521.1"/>
    <property type="molecule type" value="Genomic_DNA"/>
</dbReference>
<keyword evidence="1" id="KW-0812">Transmembrane</keyword>
<sequence>MIVITLISVLVVILIGWTMAKDDEELLILKLIGYLLLGGFSFGINGFPIPLGFIIFLFLNINENSDAKTFVHIAGLIGLIINFLFF</sequence>
<evidence type="ECO:0000313" key="3">
    <source>
        <dbReference type="Proteomes" id="UP000290649"/>
    </source>
</evidence>
<keyword evidence="1" id="KW-1133">Transmembrane helix</keyword>
<accession>A0A4Q0W1S1</accession>
<comment type="caution">
    <text evidence="2">The sequence shown here is derived from an EMBL/GenBank/DDBJ whole genome shotgun (WGS) entry which is preliminary data.</text>
</comment>
<keyword evidence="1" id="KW-0472">Membrane</keyword>
<organism evidence="2 3">
    <name type="scientific">Anaerobacillus alkaliphilus</name>
    <dbReference type="NCBI Taxonomy" id="1548597"/>
    <lineage>
        <taxon>Bacteria</taxon>
        <taxon>Bacillati</taxon>
        <taxon>Bacillota</taxon>
        <taxon>Bacilli</taxon>
        <taxon>Bacillales</taxon>
        <taxon>Bacillaceae</taxon>
        <taxon>Anaerobacillus</taxon>
    </lineage>
</organism>
<keyword evidence="3" id="KW-1185">Reference proteome</keyword>
<feature type="transmembrane region" description="Helical" evidence="1">
    <location>
        <begin position="36"/>
        <end position="57"/>
    </location>
</feature>
<reference evidence="2 3" key="1">
    <citation type="journal article" date="2019" name="Int. J. Syst. Evol. Microbiol.">
        <title>Anaerobacillus alkaliphilus sp. nov., a novel alkaliphilic and moderately halophilic bacterium.</title>
        <authorList>
            <person name="Borsodi A.K."/>
            <person name="Aszalos J.M."/>
            <person name="Bihari P."/>
            <person name="Nagy I."/>
            <person name="Schumann P."/>
            <person name="Sproer C."/>
            <person name="Kovacs A.L."/>
            <person name="Boka K."/>
            <person name="Dobosy P."/>
            <person name="Ovari M."/>
            <person name="Szili-Kovacs T."/>
            <person name="Toth E."/>
        </authorList>
    </citation>
    <scope>NUCLEOTIDE SEQUENCE [LARGE SCALE GENOMIC DNA]</scope>
    <source>
        <strain evidence="2 3">B16-10</strain>
    </source>
</reference>
<name>A0A4Q0W1S1_9BACI</name>
<proteinExistence type="predicted"/>
<evidence type="ECO:0000256" key="1">
    <source>
        <dbReference type="SAM" id="Phobius"/>
    </source>
</evidence>
<evidence type="ECO:0000313" key="2">
    <source>
        <dbReference type="EMBL" id="RXJ04521.1"/>
    </source>
</evidence>
<protein>
    <submittedName>
        <fullName evidence="2">Uncharacterized protein</fullName>
    </submittedName>
</protein>
<dbReference type="RefSeq" id="WP_129076861.1">
    <property type="nucleotide sequence ID" value="NZ_QOUX01000001.1"/>
</dbReference>